<accession>A0A8D8FKX1</accession>
<reference evidence="2" key="1">
    <citation type="submission" date="2021-05" db="EMBL/GenBank/DDBJ databases">
        <authorList>
            <person name="Alioto T."/>
            <person name="Alioto T."/>
            <person name="Gomez Garrido J."/>
        </authorList>
    </citation>
    <scope>NUCLEOTIDE SEQUENCE</scope>
</reference>
<sequence length="379" mass="43529">MLQQSNHEEVLPLKTLGQTRFRLPSDRGLHRMPAVAIAQQQLFRIVVGFTDDLQNQLLQTSTQREIDRIHDRNDRIAGFQSFHAIDPPPGKIFQWFLEDFSVQHLVQVVKHFHVVVVHPKYAPLGNILQLLAKAMRSHVQQRVGAILHNCGAKLLQRGLELVSRVGKSDVELPQEAISAFRDFFDLMEFDGLFLQDWWRGRVVREQFTEVNEVEVGRFLDDGKELHRGGGIRRCSFLDAIDRGQQLGSFAVPRRHHLIHKDLANAELPQECRFRLGKVACTQHRNRVHQLNPGHEAVVNEKETTLVVQPDFHPVVEDSCRTLQLADLQRQRRSQRNEFQPVGALKSDSTGGRSCEAFRYFVDDGRNFGLDFSNDHLRSV</sequence>
<dbReference type="AlphaFoldDB" id="A0A8D8FKX1"/>
<protein>
    <submittedName>
        <fullName evidence="2">(northern house mosquito) hypothetical protein</fullName>
    </submittedName>
</protein>
<name>A0A8D8FKX1_CULPI</name>
<feature type="region of interest" description="Disordered" evidence="1">
    <location>
        <begin position="330"/>
        <end position="350"/>
    </location>
</feature>
<evidence type="ECO:0000313" key="2">
    <source>
        <dbReference type="EMBL" id="CAG6474645.1"/>
    </source>
</evidence>
<evidence type="ECO:0000256" key="1">
    <source>
        <dbReference type="SAM" id="MobiDB-lite"/>
    </source>
</evidence>
<proteinExistence type="predicted"/>
<dbReference type="EMBL" id="HBUE01075191">
    <property type="protein sequence ID" value="CAG6474645.1"/>
    <property type="molecule type" value="Transcribed_RNA"/>
</dbReference>
<organism evidence="2">
    <name type="scientific">Culex pipiens</name>
    <name type="common">House mosquito</name>
    <dbReference type="NCBI Taxonomy" id="7175"/>
    <lineage>
        <taxon>Eukaryota</taxon>
        <taxon>Metazoa</taxon>
        <taxon>Ecdysozoa</taxon>
        <taxon>Arthropoda</taxon>
        <taxon>Hexapoda</taxon>
        <taxon>Insecta</taxon>
        <taxon>Pterygota</taxon>
        <taxon>Neoptera</taxon>
        <taxon>Endopterygota</taxon>
        <taxon>Diptera</taxon>
        <taxon>Nematocera</taxon>
        <taxon>Culicoidea</taxon>
        <taxon>Culicidae</taxon>
        <taxon>Culicinae</taxon>
        <taxon>Culicini</taxon>
        <taxon>Culex</taxon>
        <taxon>Culex</taxon>
    </lineage>
</organism>